<gene>
    <name evidence="9" type="ORF">Cgig2_005597</name>
</gene>
<dbReference type="EMBL" id="JAKOGI010000020">
    <property type="protein sequence ID" value="KAJ8449575.1"/>
    <property type="molecule type" value="Genomic_DNA"/>
</dbReference>
<keyword evidence="2" id="KW-0808">Transferase</keyword>
<dbReference type="GO" id="GO:0016020">
    <property type="term" value="C:membrane"/>
    <property type="evidence" value="ECO:0007669"/>
    <property type="project" value="UniProtKB-SubCell"/>
</dbReference>
<evidence type="ECO:0000256" key="6">
    <source>
        <dbReference type="ARBA" id="ARBA00023136"/>
    </source>
</evidence>
<comment type="caution">
    <text evidence="9">The sequence shown here is derived from an EMBL/GenBank/DDBJ whole genome shotgun (WGS) entry which is preliminary data.</text>
</comment>
<dbReference type="SMART" id="SM00220">
    <property type="entry name" value="S_TKc"/>
    <property type="match status" value="1"/>
</dbReference>
<evidence type="ECO:0000256" key="5">
    <source>
        <dbReference type="ARBA" id="ARBA00022989"/>
    </source>
</evidence>
<reference evidence="9" key="1">
    <citation type="submission" date="2022-04" db="EMBL/GenBank/DDBJ databases">
        <title>Carnegiea gigantea Genome sequencing and assembly v2.</title>
        <authorList>
            <person name="Copetti D."/>
            <person name="Sanderson M.J."/>
            <person name="Burquez A."/>
            <person name="Wojciechowski M.F."/>
        </authorList>
    </citation>
    <scope>NUCLEOTIDE SEQUENCE</scope>
    <source>
        <strain evidence="9">SGP5-SGP5p</strain>
        <tissue evidence="9">Aerial part</tissue>
    </source>
</reference>
<feature type="domain" description="Protein kinase" evidence="8">
    <location>
        <begin position="86"/>
        <end position="353"/>
    </location>
</feature>
<dbReference type="InterPro" id="IPR045874">
    <property type="entry name" value="LRK10/LRL21-25-like"/>
</dbReference>
<evidence type="ECO:0000256" key="2">
    <source>
        <dbReference type="ARBA" id="ARBA00022527"/>
    </source>
</evidence>
<keyword evidence="5" id="KW-1133">Transmembrane helix</keyword>
<dbReference type="InterPro" id="IPR001245">
    <property type="entry name" value="Ser-Thr/Tyr_kinase_cat_dom"/>
</dbReference>
<dbReference type="GO" id="GO:0004674">
    <property type="term" value="F:protein serine/threonine kinase activity"/>
    <property type="evidence" value="ECO:0007669"/>
    <property type="project" value="UniProtKB-KW"/>
</dbReference>
<dbReference type="PROSITE" id="PS00108">
    <property type="entry name" value="PROTEIN_KINASE_ST"/>
    <property type="match status" value="1"/>
</dbReference>
<protein>
    <recommendedName>
        <fullName evidence="8">Protein kinase domain-containing protein</fullName>
    </recommendedName>
</protein>
<keyword evidence="6" id="KW-0472">Membrane</keyword>
<dbReference type="AlphaFoldDB" id="A0A9Q1KV22"/>
<evidence type="ECO:0000313" key="10">
    <source>
        <dbReference type="Proteomes" id="UP001153076"/>
    </source>
</evidence>
<dbReference type="OrthoDB" id="4062651at2759"/>
<sequence length="356" mass="40101">MNYYCSIHCCGSDCYNSDSNCNNLLLKEAHAQAQLTIGANKPNPNQVCAHDNPTYLTKANMEQFLSDIAKEKPIRLYPQELMEITNNFSQVLGSRRFGIVYKGVFPDRAQIAVKLLKDVTSKNVKEQFKTEVGTMGRTYHINLVRLYGFCFDTTMRALVYEYMEEGSLDNFLFGDPKGSIEWSKLHEIAIGTAWGIAYLHEACRQRIIHYDIKPGNVLLDANLNPKEAGFNNRDSTHIVCVGGPPPRCAAPELWTPYLVTHDRDVYGFSMLLFENGGGETMTLTLVETAKSGSHDGLMTSSTRVGWLDILLLVGIPEEDREEANRMVKARPMMSTLVKMLLKRELRSIPHPIQLVT</sequence>
<dbReference type="Gene3D" id="3.30.200.20">
    <property type="entry name" value="Phosphorylase Kinase, domain 1"/>
    <property type="match status" value="1"/>
</dbReference>
<dbReference type="GO" id="GO:0005524">
    <property type="term" value="F:ATP binding"/>
    <property type="evidence" value="ECO:0007669"/>
    <property type="project" value="InterPro"/>
</dbReference>
<comment type="subcellular location">
    <subcellularLocation>
        <location evidence="1">Membrane</location>
        <topology evidence="1">Single-pass type I membrane protein</topology>
    </subcellularLocation>
</comment>
<evidence type="ECO:0000256" key="3">
    <source>
        <dbReference type="ARBA" id="ARBA00022692"/>
    </source>
</evidence>
<proteinExistence type="predicted"/>
<dbReference type="PROSITE" id="PS50011">
    <property type="entry name" value="PROTEIN_KINASE_DOM"/>
    <property type="match status" value="1"/>
</dbReference>
<dbReference type="PANTHER" id="PTHR27009">
    <property type="entry name" value="RUST RESISTANCE KINASE LR10-RELATED"/>
    <property type="match status" value="1"/>
</dbReference>
<keyword evidence="10" id="KW-1185">Reference proteome</keyword>
<keyword evidence="2" id="KW-0418">Kinase</keyword>
<evidence type="ECO:0000259" key="8">
    <source>
        <dbReference type="PROSITE" id="PS50011"/>
    </source>
</evidence>
<organism evidence="9 10">
    <name type="scientific">Carnegiea gigantea</name>
    <dbReference type="NCBI Taxonomy" id="171969"/>
    <lineage>
        <taxon>Eukaryota</taxon>
        <taxon>Viridiplantae</taxon>
        <taxon>Streptophyta</taxon>
        <taxon>Embryophyta</taxon>
        <taxon>Tracheophyta</taxon>
        <taxon>Spermatophyta</taxon>
        <taxon>Magnoliopsida</taxon>
        <taxon>eudicotyledons</taxon>
        <taxon>Gunneridae</taxon>
        <taxon>Pentapetalae</taxon>
        <taxon>Caryophyllales</taxon>
        <taxon>Cactineae</taxon>
        <taxon>Cactaceae</taxon>
        <taxon>Cactoideae</taxon>
        <taxon>Echinocereeae</taxon>
        <taxon>Carnegiea</taxon>
    </lineage>
</organism>
<dbReference type="Pfam" id="PF07714">
    <property type="entry name" value="PK_Tyr_Ser-Thr"/>
    <property type="match status" value="1"/>
</dbReference>
<dbReference type="Gene3D" id="1.10.510.10">
    <property type="entry name" value="Transferase(Phosphotransferase) domain 1"/>
    <property type="match status" value="1"/>
</dbReference>
<keyword evidence="4" id="KW-0732">Signal</keyword>
<dbReference type="InterPro" id="IPR000719">
    <property type="entry name" value="Prot_kinase_dom"/>
</dbReference>
<accession>A0A9Q1KV22</accession>
<name>A0A9Q1KV22_9CARY</name>
<evidence type="ECO:0000256" key="4">
    <source>
        <dbReference type="ARBA" id="ARBA00022729"/>
    </source>
</evidence>
<dbReference type="SUPFAM" id="SSF56112">
    <property type="entry name" value="Protein kinase-like (PK-like)"/>
    <property type="match status" value="1"/>
</dbReference>
<keyword evidence="7" id="KW-0325">Glycoprotein</keyword>
<evidence type="ECO:0000256" key="7">
    <source>
        <dbReference type="ARBA" id="ARBA00023180"/>
    </source>
</evidence>
<evidence type="ECO:0000313" key="9">
    <source>
        <dbReference type="EMBL" id="KAJ8449575.1"/>
    </source>
</evidence>
<dbReference type="InterPro" id="IPR008271">
    <property type="entry name" value="Ser/Thr_kinase_AS"/>
</dbReference>
<keyword evidence="2" id="KW-0723">Serine/threonine-protein kinase</keyword>
<dbReference type="Proteomes" id="UP001153076">
    <property type="component" value="Unassembled WGS sequence"/>
</dbReference>
<keyword evidence="3" id="KW-0812">Transmembrane</keyword>
<evidence type="ECO:0000256" key="1">
    <source>
        <dbReference type="ARBA" id="ARBA00004479"/>
    </source>
</evidence>
<dbReference type="InterPro" id="IPR011009">
    <property type="entry name" value="Kinase-like_dom_sf"/>
</dbReference>